<protein>
    <submittedName>
        <fullName evidence="8">Putative permease</fullName>
    </submittedName>
</protein>
<keyword evidence="6 7" id="KW-0472">Membrane</keyword>
<proteinExistence type="inferred from homology"/>
<keyword evidence="3" id="KW-1003">Cell membrane</keyword>
<evidence type="ECO:0000256" key="3">
    <source>
        <dbReference type="ARBA" id="ARBA00022475"/>
    </source>
</evidence>
<evidence type="ECO:0000313" key="8">
    <source>
        <dbReference type="EMBL" id="EEG89047.1"/>
    </source>
</evidence>
<dbReference type="Proteomes" id="UP000003793">
    <property type="component" value="Unassembled WGS sequence"/>
</dbReference>
<feature type="transmembrane region" description="Helical" evidence="7">
    <location>
        <begin position="149"/>
        <end position="169"/>
    </location>
</feature>
<reference evidence="8 9" key="1">
    <citation type="submission" date="2009-02" db="EMBL/GenBank/DDBJ databases">
        <authorList>
            <person name="Fulton L."/>
            <person name="Clifton S."/>
            <person name="Fulton B."/>
            <person name="Xu J."/>
            <person name="Minx P."/>
            <person name="Pepin K.H."/>
            <person name="Johnson M."/>
            <person name="Bhonagiri V."/>
            <person name="Nash W.E."/>
            <person name="Mardis E.R."/>
            <person name="Wilson R.K."/>
        </authorList>
    </citation>
    <scope>NUCLEOTIDE SEQUENCE [LARGE SCALE GENOMIC DNA]</scope>
    <source>
        <strain evidence="8 9">ATCC 27758</strain>
    </source>
</reference>
<comment type="similarity">
    <text evidence="2">Belongs to the UPF0718 family.</text>
</comment>
<keyword evidence="5 7" id="KW-1133">Transmembrane helix</keyword>
<feature type="transmembrane region" description="Helical" evidence="7">
    <location>
        <begin position="114"/>
        <end position="137"/>
    </location>
</feature>
<evidence type="ECO:0000256" key="5">
    <source>
        <dbReference type="ARBA" id="ARBA00022989"/>
    </source>
</evidence>
<evidence type="ECO:0000256" key="4">
    <source>
        <dbReference type="ARBA" id="ARBA00022692"/>
    </source>
</evidence>
<feature type="transmembrane region" description="Helical" evidence="7">
    <location>
        <begin position="306"/>
        <end position="328"/>
    </location>
</feature>
<dbReference type="GO" id="GO:0005886">
    <property type="term" value="C:plasma membrane"/>
    <property type="evidence" value="ECO:0007669"/>
    <property type="project" value="UniProtKB-SubCell"/>
</dbReference>
<comment type="caution">
    <text evidence="8">The sequence shown here is derived from an EMBL/GenBank/DDBJ whole genome shotgun (WGS) entry which is preliminary data.</text>
</comment>
<organism evidence="8 9">
    <name type="scientific">Coprococcus comes ATCC 27758</name>
    <dbReference type="NCBI Taxonomy" id="470146"/>
    <lineage>
        <taxon>Bacteria</taxon>
        <taxon>Bacillati</taxon>
        <taxon>Bacillota</taxon>
        <taxon>Clostridia</taxon>
        <taxon>Lachnospirales</taxon>
        <taxon>Lachnospiraceae</taxon>
        <taxon>Coprococcus</taxon>
    </lineage>
</organism>
<feature type="transmembrane region" description="Helical" evidence="7">
    <location>
        <begin position="241"/>
        <end position="260"/>
    </location>
</feature>
<name>C0BAC3_9FIRM</name>
<feature type="transmembrane region" description="Helical" evidence="7">
    <location>
        <begin position="176"/>
        <end position="195"/>
    </location>
</feature>
<dbReference type="AlphaFoldDB" id="C0BAC3"/>
<dbReference type="Pfam" id="PF03773">
    <property type="entry name" value="ArsP_1"/>
    <property type="match status" value="1"/>
</dbReference>
<dbReference type="InterPro" id="IPR053166">
    <property type="entry name" value="UPF0718_permease"/>
</dbReference>
<evidence type="ECO:0000256" key="1">
    <source>
        <dbReference type="ARBA" id="ARBA00004651"/>
    </source>
</evidence>
<evidence type="ECO:0000256" key="6">
    <source>
        <dbReference type="ARBA" id="ARBA00023136"/>
    </source>
</evidence>
<sequence>MRNRLHRLKNEKYIEIFLYFYGKGERMKIIKNGWDFFQDQILGMHWLKDLIGKLLVKAGLGEGRFPGEFLHFFLYDIIKIFVLLAVLIFVISYIQSYFPPEKSRKIMGRFHGIWANLIGALLGTVTPFCSCSSIPIFMGFTSAGLPLGVTFSFLISSPMVDLGSLVLLMSVFGGKIAFAYVIVGLVIAVIGGTIIERLHMEDQVADFIRQAPNVEVASPSLTIADRMDYAKNQVVVTVKKVAPYIVVGVIIGAAIHNLIPEYIVRSILGKQTWYAVPLATAVGVPMYADIFGTIPVAESLLAKGAGLGTILSFMMAVTTLSLPSMVMLSKAIKKKNCLEHSLESCVSESSLWGMCLM</sequence>
<feature type="transmembrane region" description="Helical" evidence="7">
    <location>
        <begin position="272"/>
        <end position="294"/>
    </location>
</feature>
<keyword evidence="4 7" id="KW-0812">Transmembrane</keyword>
<feature type="transmembrane region" description="Helical" evidence="7">
    <location>
        <begin position="72"/>
        <end position="94"/>
    </location>
</feature>
<dbReference type="PANTHER" id="PTHR42775">
    <property type="entry name" value="PERMEASE RV2963-RELATED"/>
    <property type="match status" value="1"/>
</dbReference>
<evidence type="ECO:0000256" key="7">
    <source>
        <dbReference type="SAM" id="Phobius"/>
    </source>
</evidence>
<accession>C0BAC3</accession>
<reference evidence="8 9" key="2">
    <citation type="submission" date="2009-03" db="EMBL/GenBank/DDBJ databases">
        <title>Draft genome sequence of Coprococcus comes (ATCC 27758).</title>
        <authorList>
            <person name="Sudarsanam P."/>
            <person name="Ley R."/>
            <person name="Guruge J."/>
            <person name="Turnbaugh P.J."/>
            <person name="Mahowald M."/>
            <person name="Liep D."/>
            <person name="Gordon J."/>
        </authorList>
    </citation>
    <scope>NUCLEOTIDE SEQUENCE [LARGE SCALE GENOMIC DNA]</scope>
    <source>
        <strain evidence="8 9">ATCC 27758</strain>
    </source>
</reference>
<comment type="subcellular location">
    <subcellularLocation>
        <location evidence="1">Cell membrane</location>
        <topology evidence="1">Multi-pass membrane protein</topology>
    </subcellularLocation>
</comment>
<dbReference type="EMBL" id="ABVR01000041">
    <property type="protein sequence ID" value="EEG89047.1"/>
    <property type="molecule type" value="Genomic_DNA"/>
</dbReference>
<evidence type="ECO:0000256" key="2">
    <source>
        <dbReference type="ARBA" id="ARBA00006386"/>
    </source>
</evidence>
<dbReference type="HOGENOM" id="CLU_059148_0_0_9"/>
<dbReference type="InterPro" id="IPR005524">
    <property type="entry name" value="DUF318"/>
</dbReference>
<evidence type="ECO:0000313" key="9">
    <source>
        <dbReference type="Proteomes" id="UP000003793"/>
    </source>
</evidence>
<dbReference type="PANTHER" id="PTHR42775:SF1">
    <property type="entry name" value="PERMEASE RV2963-RELATED"/>
    <property type="match status" value="1"/>
</dbReference>
<gene>
    <name evidence="8" type="ORF">COPCOM_02024</name>
</gene>